<feature type="compositionally biased region" description="Basic and acidic residues" evidence="1">
    <location>
        <begin position="22"/>
        <end position="50"/>
    </location>
</feature>
<feature type="region of interest" description="Disordered" evidence="1">
    <location>
        <begin position="22"/>
        <end position="81"/>
    </location>
</feature>
<dbReference type="EMBL" id="SNRW01000883">
    <property type="protein sequence ID" value="KAA6398781.1"/>
    <property type="molecule type" value="Genomic_DNA"/>
</dbReference>
<comment type="caution">
    <text evidence="2">The sequence shown here is derived from an EMBL/GenBank/DDBJ whole genome shotgun (WGS) entry which is preliminary data.</text>
</comment>
<accession>A0A5J4WV31</accession>
<protein>
    <submittedName>
        <fullName evidence="2">Uncharacterized protein</fullName>
    </submittedName>
</protein>
<evidence type="ECO:0000313" key="2">
    <source>
        <dbReference type="EMBL" id="KAA6398781.1"/>
    </source>
</evidence>
<reference evidence="2 3" key="1">
    <citation type="submission" date="2019-03" db="EMBL/GenBank/DDBJ databases">
        <title>Single cell metagenomics reveals metabolic interactions within the superorganism composed of flagellate Streblomastix strix and complex community of Bacteroidetes bacteria on its surface.</title>
        <authorList>
            <person name="Treitli S.C."/>
            <person name="Kolisko M."/>
            <person name="Husnik F."/>
            <person name="Keeling P."/>
            <person name="Hampl V."/>
        </authorList>
    </citation>
    <scope>NUCLEOTIDE SEQUENCE [LARGE SCALE GENOMIC DNA]</scope>
    <source>
        <strain evidence="2">ST1C</strain>
    </source>
</reference>
<sequence length="81" mass="9360">MVQQTGNSETLHIQRLERVLVRRREKQQAKDNGKGLKRPRLDEQLFEAEKRKKLNSSSSSSSSSCQEIYEDWTGKGNNEIP</sequence>
<gene>
    <name evidence="2" type="ORF">EZS28_005693</name>
</gene>
<name>A0A5J4WV31_9EUKA</name>
<dbReference type="Proteomes" id="UP000324800">
    <property type="component" value="Unassembled WGS sequence"/>
</dbReference>
<organism evidence="2 3">
    <name type="scientific">Streblomastix strix</name>
    <dbReference type="NCBI Taxonomy" id="222440"/>
    <lineage>
        <taxon>Eukaryota</taxon>
        <taxon>Metamonada</taxon>
        <taxon>Preaxostyla</taxon>
        <taxon>Oxymonadida</taxon>
        <taxon>Streblomastigidae</taxon>
        <taxon>Streblomastix</taxon>
    </lineage>
</organism>
<evidence type="ECO:0000256" key="1">
    <source>
        <dbReference type="SAM" id="MobiDB-lite"/>
    </source>
</evidence>
<evidence type="ECO:0000313" key="3">
    <source>
        <dbReference type="Proteomes" id="UP000324800"/>
    </source>
</evidence>
<dbReference type="AlphaFoldDB" id="A0A5J4WV31"/>
<proteinExistence type="predicted"/>